<dbReference type="PANTHER" id="PTHR32305:SF15">
    <property type="entry name" value="PROTEIN RHSA-RELATED"/>
    <property type="match status" value="1"/>
</dbReference>
<dbReference type="Gene3D" id="3.90.175.10">
    <property type="entry name" value="Diphtheria Toxin, domain 1"/>
    <property type="match status" value="1"/>
</dbReference>
<organism evidence="1 2">
    <name type="scientific">Pseudescherichia vulneris NBRC 102420</name>
    <dbReference type="NCBI Taxonomy" id="1115515"/>
    <lineage>
        <taxon>Bacteria</taxon>
        <taxon>Pseudomonadati</taxon>
        <taxon>Pseudomonadota</taxon>
        <taxon>Gammaproteobacteria</taxon>
        <taxon>Enterobacterales</taxon>
        <taxon>Enterobacteriaceae</taxon>
        <taxon>Pseudescherichia</taxon>
    </lineage>
</organism>
<dbReference type="InterPro" id="IPR022385">
    <property type="entry name" value="Rhs_assc_core"/>
</dbReference>
<gene>
    <name evidence="1" type="ORF">EV102420_23_00300</name>
</gene>
<dbReference type="PANTHER" id="PTHR32305">
    <property type="match status" value="1"/>
</dbReference>
<dbReference type="OrthoDB" id="6043530at2"/>
<name>A0A090VX55_PSEVU</name>
<proteinExistence type="predicted"/>
<dbReference type="eggNOG" id="COG3209">
    <property type="taxonomic scope" value="Bacteria"/>
</dbReference>
<dbReference type="InterPro" id="IPR050708">
    <property type="entry name" value="T6SS_VgrG/RHS"/>
</dbReference>
<comment type="caution">
    <text evidence="1">The sequence shown here is derived from an EMBL/GenBank/DDBJ whole genome shotgun (WGS) entry which is preliminary data.</text>
</comment>
<evidence type="ECO:0000313" key="2">
    <source>
        <dbReference type="Proteomes" id="UP000029462"/>
    </source>
</evidence>
<dbReference type="Proteomes" id="UP000029462">
    <property type="component" value="Unassembled WGS sequence"/>
</dbReference>
<reference evidence="1 2" key="1">
    <citation type="submission" date="2014-09" db="EMBL/GenBank/DDBJ databases">
        <title>Whole genome shotgun sequence of Escherichia vulneris NBRC 102420.</title>
        <authorList>
            <person name="Yoshida Y."/>
            <person name="Hosoyama A."/>
            <person name="Tsuchikane K."/>
            <person name="Ohji S."/>
            <person name="Ichikawa N."/>
            <person name="Kimura A."/>
            <person name="Yamazoe A."/>
            <person name="Ezaki T."/>
            <person name="Fujita N."/>
        </authorList>
    </citation>
    <scope>NUCLEOTIDE SEQUENCE [LARGE SCALE GENOMIC DNA]</scope>
    <source>
        <strain evidence="1 2">NBRC 102420</strain>
    </source>
</reference>
<dbReference type="EMBL" id="BBMZ01000023">
    <property type="protein sequence ID" value="GAL59807.1"/>
    <property type="molecule type" value="Genomic_DNA"/>
</dbReference>
<protein>
    <submittedName>
        <fullName evidence="1">Uncharacterized protein</fullName>
    </submittedName>
</protein>
<evidence type="ECO:0000313" key="1">
    <source>
        <dbReference type="EMBL" id="GAL59807.1"/>
    </source>
</evidence>
<keyword evidence="2" id="KW-1185">Reference proteome</keyword>
<dbReference type="AlphaFoldDB" id="A0A090VX55"/>
<accession>A0A090VX55</accession>
<dbReference type="Gene3D" id="2.180.10.10">
    <property type="entry name" value="RHS repeat-associated core"/>
    <property type="match status" value="1"/>
</dbReference>
<dbReference type="RefSeq" id="WP_052512383.1">
    <property type="nucleotide sequence ID" value="NZ_BBMZ01000023.1"/>
</dbReference>
<dbReference type="NCBIfam" id="TIGR03696">
    <property type="entry name" value="Rhs_assc_core"/>
    <property type="match status" value="1"/>
</dbReference>
<sequence>MSSPIFATGTPVVSVTDNRGVMIRALNWNRNLATDPLYLLVDHHHISDDSRVLQNRDPRLFATWSTDNTAAANLRSITSLAGEVLRRESTDSGWQVALFDAASRPMWMTDGRGTVQTLTYDELGRPQSGSEQLSGGEVRVSWRNEYGDNGAQDDGSQDNNLRGVRVAHYNDGGLLAVSAVGLSGALLSGAQQCLASAETLPDWPDAEVDRQGLLETTIYTTTTMADARGALLSQTDAEGHQLGWRYDVNWRLSQQTLTLAGGNPQTLLESVTWDAMGQVMEEVAGNGVTTTYTYEPETQWLSTITAQRADTTVLQLLGYGYDNTGNVISVSDRTVASRYYCNQATDGIREFSYDALYQLLSATGRKNATSTVMPYASLPAMAQMDSSQYVNYTRTYRYDDSGNLQTLTHAGAGSFTRAMTMETTSNRSVQKNDGGAQTADEVAGWFDSNGNLLQLQSGSPPSGSGSATQNGLVWNGNNQLQSVTLVTRSSTDMRQNDREVYQYSGSSRVRKQTRTLVNSGTGLWNVDEVRYLTGLELRRSWQETVSGSTVTAGAVTEELHALNGQAGRSDIRVLHWVTGKPDGIDNDQVRWSVDDNIGSLALELDGKGQIISREEYYPFGGTAVWSARSEVEAEYKVVRYSGRERDGTGLYYYGHRYYAPWLCRWISADPSGEIDGLNLFRMVRNNPLRFIDNDGRMPTAVSDTEFKESKPEPAIDYHRYGDYRLTRSVSAPNLQALESEQEHGEGAEFIGYHGTNEASARNIIEHGLDVDKIPHGQIGQGFYVAKDRALAEGSADPRGVGRAAAPPSLFARVTNSIWSMFSSPSTQPRPELPDEKKPVMLKVYSNQPLQHAQWNGMAGSDLSMLTAIEDEQERSTMAQENIKLTQKTLQMVIPAEEFHKLSVVRDNGVEDTGKWPQSKESHAPEANAISSQYQAVSTMRASGPDASINPDMVNLNSLIRKRFEQNRNSYMNSSAM</sequence>
<dbReference type="SUPFAM" id="SSF56399">
    <property type="entry name" value="ADP-ribosylation"/>
    <property type="match status" value="1"/>
</dbReference>
<dbReference type="STRING" id="1115515.EV102420_23_00300"/>